<dbReference type="Proteomes" id="UP000789524">
    <property type="component" value="Unassembled WGS sequence"/>
</dbReference>
<accession>A0A8J2QK64</accession>
<organism evidence="2 3">
    <name type="scientific">Danaus chrysippus</name>
    <name type="common">African queen</name>
    <dbReference type="NCBI Taxonomy" id="151541"/>
    <lineage>
        <taxon>Eukaryota</taxon>
        <taxon>Metazoa</taxon>
        <taxon>Ecdysozoa</taxon>
        <taxon>Arthropoda</taxon>
        <taxon>Hexapoda</taxon>
        <taxon>Insecta</taxon>
        <taxon>Pterygota</taxon>
        <taxon>Neoptera</taxon>
        <taxon>Endopterygota</taxon>
        <taxon>Lepidoptera</taxon>
        <taxon>Glossata</taxon>
        <taxon>Ditrysia</taxon>
        <taxon>Papilionoidea</taxon>
        <taxon>Nymphalidae</taxon>
        <taxon>Danainae</taxon>
        <taxon>Danaini</taxon>
        <taxon>Danaina</taxon>
        <taxon>Danaus</taxon>
        <taxon>Anosia</taxon>
    </lineage>
</organism>
<evidence type="ECO:0000313" key="2">
    <source>
        <dbReference type="EMBL" id="CAG9563448.1"/>
    </source>
</evidence>
<feature type="region of interest" description="Disordered" evidence="1">
    <location>
        <begin position="1"/>
        <end position="79"/>
    </location>
</feature>
<evidence type="ECO:0000313" key="3">
    <source>
        <dbReference type="Proteomes" id="UP000789524"/>
    </source>
</evidence>
<gene>
    <name evidence="2" type="ORF">DCHRY22_LOCUS4585</name>
</gene>
<evidence type="ECO:0000256" key="1">
    <source>
        <dbReference type="SAM" id="MobiDB-lite"/>
    </source>
</evidence>
<keyword evidence="3" id="KW-1185">Reference proteome</keyword>
<protein>
    <submittedName>
        <fullName evidence="2">(African queen) hypothetical protein</fullName>
    </submittedName>
</protein>
<comment type="caution">
    <text evidence="2">The sequence shown here is derived from an EMBL/GenBank/DDBJ whole genome shotgun (WGS) entry which is preliminary data.</text>
</comment>
<name>A0A8J2QK64_9NEOP</name>
<dbReference type="AlphaFoldDB" id="A0A8J2QK64"/>
<reference evidence="2" key="1">
    <citation type="submission" date="2021-09" db="EMBL/GenBank/DDBJ databases">
        <authorList>
            <person name="Martin H S."/>
        </authorList>
    </citation>
    <scope>NUCLEOTIDE SEQUENCE</scope>
</reference>
<dbReference type="EMBL" id="CAKASE010000049">
    <property type="protein sequence ID" value="CAG9563448.1"/>
    <property type="molecule type" value="Genomic_DNA"/>
</dbReference>
<sequence>MLGGLPDPMISKAIPASSAMPDRLGQKTQWTGPKEEVGQRTDMLVGRLNRGPEGLRPLNPLSSPRILASPPGLRGWCPE</sequence>
<proteinExistence type="predicted"/>